<evidence type="ECO:0000259" key="1">
    <source>
        <dbReference type="PROSITE" id="PS50035"/>
    </source>
</evidence>
<gene>
    <name evidence="2" type="ORF">SLS56_003447</name>
</gene>
<dbReference type="CDD" id="cd00138">
    <property type="entry name" value="PLDc_SF"/>
    <property type="match status" value="1"/>
</dbReference>
<proteinExistence type="predicted"/>
<dbReference type="SUPFAM" id="SSF56024">
    <property type="entry name" value="Phospholipase D/nuclease"/>
    <property type="match status" value="2"/>
</dbReference>
<dbReference type="Proteomes" id="UP001521116">
    <property type="component" value="Unassembled WGS sequence"/>
</dbReference>
<organism evidence="2 3">
    <name type="scientific">Neofusicoccum ribis</name>
    <dbReference type="NCBI Taxonomy" id="45134"/>
    <lineage>
        <taxon>Eukaryota</taxon>
        <taxon>Fungi</taxon>
        <taxon>Dikarya</taxon>
        <taxon>Ascomycota</taxon>
        <taxon>Pezizomycotina</taxon>
        <taxon>Dothideomycetes</taxon>
        <taxon>Dothideomycetes incertae sedis</taxon>
        <taxon>Botryosphaeriales</taxon>
        <taxon>Botryosphaeriaceae</taxon>
        <taxon>Neofusicoccum</taxon>
    </lineage>
</organism>
<sequence length="649" mass="71342">MPDSISDRVYDLCHAPQSVSALLAEDPALPPADALKRLYSHHAVGVLESAPPKHRRTATPEELDRAASCGSFGDTRPSELFLRVWHDALCALEHDPLAGIVSPPLMGSSGVVPLSIISALPDICRHMSNLIARAEHEVILATNYWKESDASRLITDSLKELSKRAGARGTRAVVKIIYDRGSAKQVSLTSPCPWLHHSDPAKVLDNHLDVSEVERTAKGVGIPSDKEIPNIDIEVINYHRPVLGTFHAKFMVVDRKIAIVCSNNIQDNDNLEMMTHLEGPIVDSLYDMALLTWHDELKPPLPLVRSPQSKETGTFDSSFLDLAAKSQTARTDSVIHTKEGPLPVPEHVAGDPHYDDDLASELVRMQAALTPVNGESAMELVTKHLNSSTRQNLKGSAPECAPEDSMTPYIPHARHTPFPIALVNRKPWGALNHSSVFTPQNEAWLSAIRYATSSIFIQSPDINAEPLIPALLDAVKRGVGVTLYACLGYNDLGELLPFQGGTNEMISHKMYTELEPDQRKLLHVHWYVGKDQTKPLNNKFKQRSCHIKLMIVDEHIGIQGSGNQDTQSWYHSQEVNILLDSAEICGDWLTGIRRNQNTHIYGAVSQEDGIWRDNDGNEAAGSMGVNPGHMSWAKGIVGAVKRVQGDGGF</sequence>
<evidence type="ECO:0000313" key="2">
    <source>
        <dbReference type="EMBL" id="KAL1632548.1"/>
    </source>
</evidence>
<comment type="caution">
    <text evidence="2">The sequence shown here is derived from an EMBL/GenBank/DDBJ whole genome shotgun (WGS) entry which is preliminary data.</text>
</comment>
<dbReference type="EMBL" id="JAJVDC020000028">
    <property type="protein sequence ID" value="KAL1632548.1"/>
    <property type="molecule type" value="Genomic_DNA"/>
</dbReference>
<dbReference type="InterPro" id="IPR025202">
    <property type="entry name" value="PLD-like_dom"/>
</dbReference>
<feature type="domain" description="PLD phosphodiesterase" evidence="1">
    <location>
        <begin position="242"/>
        <end position="269"/>
    </location>
</feature>
<dbReference type="SMART" id="SM00155">
    <property type="entry name" value="PLDc"/>
    <property type="match status" value="2"/>
</dbReference>
<feature type="domain" description="PLD phosphodiesterase" evidence="1">
    <location>
        <begin position="541"/>
        <end position="568"/>
    </location>
</feature>
<accession>A0ABR3SYX4</accession>
<name>A0ABR3SYX4_9PEZI</name>
<dbReference type="Pfam" id="PF13091">
    <property type="entry name" value="PLDc_2"/>
    <property type="match status" value="2"/>
</dbReference>
<dbReference type="PANTHER" id="PTHR21248">
    <property type="entry name" value="CARDIOLIPIN SYNTHASE"/>
    <property type="match status" value="1"/>
</dbReference>
<evidence type="ECO:0000313" key="3">
    <source>
        <dbReference type="Proteomes" id="UP001521116"/>
    </source>
</evidence>
<protein>
    <recommendedName>
        <fullName evidence="1">PLD phosphodiesterase domain-containing protein</fullName>
    </recommendedName>
</protein>
<dbReference type="InterPro" id="IPR001736">
    <property type="entry name" value="PLipase_D/transphosphatidylase"/>
</dbReference>
<dbReference type="PANTHER" id="PTHR21248:SF22">
    <property type="entry name" value="PHOSPHOLIPASE D"/>
    <property type="match status" value="1"/>
</dbReference>
<dbReference type="Gene3D" id="3.30.870.10">
    <property type="entry name" value="Endonuclease Chain A"/>
    <property type="match status" value="2"/>
</dbReference>
<keyword evidence="3" id="KW-1185">Reference proteome</keyword>
<dbReference type="PROSITE" id="PS50035">
    <property type="entry name" value="PLD"/>
    <property type="match status" value="2"/>
</dbReference>
<reference evidence="2 3" key="1">
    <citation type="submission" date="2024-02" db="EMBL/GenBank/DDBJ databases">
        <title>De novo assembly and annotation of 12 fungi associated with fruit tree decline syndrome in Ontario, Canada.</title>
        <authorList>
            <person name="Sulman M."/>
            <person name="Ellouze W."/>
            <person name="Ilyukhin E."/>
        </authorList>
    </citation>
    <scope>NUCLEOTIDE SEQUENCE [LARGE SCALE GENOMIC DNA]</scope>
    <source>
        <strain evidence="2 3">M1-105</strain>
    </source>
</reference>